<dbReference type="Gene3D" id="3.40.50.1170">
    <property type="entry name" value="L-asparaginase, N-terminal domain"/>
    <property type="match status" value="1"/>
</dbReference>
<evidence type="ECO:0000256" key="9">
    <source>
        <dbReference type="ARBA" id="ARBA00047380"/>
    </source>
</evidence>
<evidence type="ECO:0000256" key="13">
    <source>
        <dbReference type="PROSITE-ProRule" id="PRU10100"/>
    </source>
</evidence>
<feature type="domain" description="Asn/Gln amidotransferase" evidence="14">
    <location>
        <begin position="323"/>
        <end position="470"/>
    </location>
</feature>
<dbReference type="InterPro" id="IPR014746">
    <property type="entry name" value="Gln_synth/guanido_kin_cat_dom"/>
</dbReference>
<comment type="catalytic activity">
    <reaction evidence="10 11">
        <text>L-glutamyl-tRNA(Gln) + L-glutamine + ATP + H2O = L-glutaminyl-tRNA(Gln) + L-glutamate + ADP + phosphate + H(+)</text>
        <dbReference type="Rhea" id="RHEA:17521"/>
        <dbReference type="Rhea" id="RHEA-COMP:9681"/>
        <dbReference type="Rhea" id="RHEA-COMP:9684"/>
        <dbReference type="ChEBI" id="CHEBI:15377"/>
        <dbReference type="ChEBI" id="CHEBI:15378"/>
        <dbReference type="ChEBI" id="CHEBI:29985"/>
        <dbReference type="ChEBI" id="CHEBI:30616"/>
        <dbReference type="ChEBI" id="CHEBI:43474"/>
        <dbReference type="ChEBI" id="CHEBI:58359"/>
        <dbReference type="ChEBI" id="CHEBI:78520"/>
        <dbReference type="ChEBI" id="CHEBI:78521"/>
        <dbReference type="ChEBI" id="CHEBI:456216"/>
    </reaction>
</comment>
<dbReference type="Pfam" id="PF00710">
    <property type="entry name" value="Asparaginase"/>
    <property type="match status" value="1"/>
</dbReference>
<dbReference type="InterPro" id="IPR004413">
    <property type="entry name" value="GatB"/>
</dbReference>
<dbReference type="Pfam" id="PF02637">
    <property type="entry name" value="GatB_Yqey"/>
    <property type="match status" value="1"/>
</dbReference>
<name>A0A1N6QAQ4_9SPIO</name>
<dbReference type="SMART" id="SM00845">
    <property type="entry name" value="GatB_Yqey"/>
    <property type="match status" value="1"/>
</dbReference>
<dbReference type="GO" id="GO:0016740">
    <property type="term" value="F:transferase activity"/>
    <property type="evidence" value="ECO:0007669"/>
    <property type="project" value="UniProtKB-KW"/>
</dbReference>
<keyword evidence="5 11" id="KW-0547">Nucleotide-binding</keyword>
<comment type="function">
    <text evidence="8 11">Allows the formation of correctly charged Asn-tRNA(Asn) or Gln-tRNA(Gln) through the transamidation of misacylated Asp-tRNA(Asn) or Glu-tRNA(Gln) in organisms which lack either or both of asparaginyl-tRNA or glutaminyl-tRNA synthetases. The reaction takes place in the presence of glutamine and ATP through an activated phospho-Asp-tRNA(Asn) or phospho-Glu-tRNA(Gln).</text>
</comment>
<keyword evidence="6 11" id="KW-0067">ATP-binding</keyword>
<dbReference type="PRINTS" id="PR00139">
    <property type="entry name" value="ASNGLNASE"/>
</dbReference>
<comment type="catalytic activity">
    <reaction evidence="9 11">
        <text>L-aspartyl-tRNA(Asn) + L-glutamine + ATP + H2O = L-asparaginyl-tRNA(Asn) + L-glutamate + ADP + phosphate + 2 H(+)</text>
        <dbReference type="Rhea" id="RHEA:14513"/>
        <dbReference type="Rhea" id="RHEA-COMP:9674"/>
        <dbReference type="Rhea" id="RHEA-COMP:9677"/>
        <dbReference type="ChEBI" id="CHEBI:15377"/>
        <dbReference type="ChEBI" id="CHEBI:15378"/>
        <dbReference type="ChEBI" id="CHEBI:29985"/>
        <dbReference type="ChEBI" id="CHEBI:30616"/>
        <dbReference type="ChEBI" id="CHEBI:43474"/>
        <dbReference type="ChEBI" id="CHEBI:58359"/>
        <dbReference type="ChEBI" id="CHEBI:78515"/>
        <dbReference type="ChEBI" id="CHEBI:78516"/>
        <dbReference type="ChEBI" id="CHEBI:456216"/>
    </reaction>
</comment>
<evidence type="ECO:0000256" key="7">
    <source>
        <dbReference type="ARBA" id="ARBA00022917"/>
    </source>
</evidence>
<dbReference type="Pfam" id="PF17763">
    <property type="entry name" value="Asparaginase_C"/>
    <property type="match status" value="1"/>
</dbReference>
<dbReference type="SUPFAM" id="SSF53774">
    <property type="entry name" value="Glutaminase/Asparaginase"/>
    <property type="match status" value="1"/>
</dbReference>
<dbReference type="NCBIfam" id="NF004012">
    <property type="entry name" value="PRK05477.1-2"/>
    <property type="match status" value="1"/>
</dbReference>
<proteinExistence type="inferred from homology"/>
<evidence type="ECO:0000256" key="2">
    <source>
        <dbReference type="ARBA" id="ARBA00011123"/>
    </source>
</evidence>
<dbReference type="Gene3D" id="1.10.10.410">
    <property type="match status" value="1"/>
</dbReference>
<feature type="active site" evidence="13">
    <location>
        <position position="565"/>
    </location>
</feature>
<dbReference type="PANTHER" id="PTHR11659">
    <property type="entry name" value="GLUTAMYL-TRNA GLN AMIDOTRANSFERASE SUBUNIT B MITOCHONDRIAL AND PROKARYOTIC PET112-RELATED"/>
    <property type="match status" value="1"/>
</dbReference>
<dbReference type="RefSeq" id="WP_076488051.1">
    <property type="nucleotide sequence ID" value="NZ_FTMS01000004.1"/>
</dbReference>
<dbReference type="InterPro" id="IPR040919">
    <property type="entry name" value="Asparaginase_C"/>
</dbReference>
<dbReference type="InterPro" id="IPR036152">
    <property type="entry name" value="Asp/glu_Ase-like_sf"/>
</dbReference>
<dbReference type="PANTHER" id="PTHR11659:SF4">
    <property type="entry name" value="ASPARTYL_GLUTAMYL-TRNA(GLN) AMIDOTRANSFERASE SUBUNIT B_E CATALYTIC DOMAIN-CONTAINING PROTEIN"/>
    <property type="match status" value="1"/>
</dbReference>
<evidence type="ECO:0000259" key="14">
    <source>
        <dbReference type="SMART" id="SM00845"/>
    </source>
</evidence>
<dbReference type="PIRSF" id="PIRSF500176">
    <property type="entry name" value="L_ASNase"/>
    <property type="match status" value="1"/>
</dbReference>
<dbReference type="PROSITE" id="PS51732">
    <property type="entry name" value="ASN_GLN_ASE_3"/>
    <property type="match status" value="1"/>
</dbReference>
<dbReference type="PROSITE" id="PS01234">
    <property type="entry name" value="GATB"/>
    <property type="match status" value="1"/>
</dbReference>
<dbReference type="GO" id="GO:0050566">
    <property type="term" value="F:asparaginyl-tRNA synthase (glutamine-hydrolyzing) activity"/>
    <property type="evidence" value="ECO:0007669"/>
    <property type="project" value="RHEA"/>
</dbReference>
<reference evidence="16" key="1">
    <citation type="submission" date="2017-01" db="EMBL/GenBank/DDBJ databases">
        <authorList>
            <person name="Varghese N."/>
            <person name="Submissions S."/>
        </authorList>
    </citation>
    <scope>NUCLEOTIDE SEQUENCE [LARGE SCALE GENOMIC DNA]</scope>
    <source>
        <strain evidence="16">ASpG1</strain>
    </source>
</reference>
<dbReference type="SUPFAM" id="SSF89095">
    <property type="entry name" value="GatB/YqeY motif"/>
    <property type="match status" value="1"/>
</dbReference>
<dbReference type="EMBL" id="FTMS01000004">
    <property type="protein sequence ID" value="SIQ13657.1"/>
    <property type="molecule type" value="Genomic_DNA"/>
</dbReference>
<dbReference type="InterPro" id="IPR027475">
    <property type="entry name" value="Asparaginase/glutaminase_AS2"/>
</dbReference>
<protein>
    <recommendedName>
        <fullName evidence="3 11">Aspartyl/glutamyl-tRNA(Asn/Gln) amidotransferase subunit B</fullName>
        <shortName evidence="11">Asp/Glu-ADT subunit B</shortName>
        <ecNumber evidence="11">6.3.5.-</ecNumber>
    </recommendedName>
</protein>
<dbReference type="Gene3D" id="3.40.50.40">
    <property type="match status" value="1"/>
</dbReference>
<keyword evidence="7 11" id="KW-0648">Protein biosynthesis</keyword>
<evidence type="ECO:0000313" key="15">
    <source>
        <dbReference type="EMBL" id="SIQ13657.1"/>
    </source>
</evidence>
<dbReference type="SMART" id="SM00870">
    <property type="entry name" value="Asparaginase"/>
    <property type="match status" value="1"/>
</dbReference>
<keyword evidence="16" id="KW-1185">Reference proteome</keyword>
<dbReference type="Pfam" id="PF02934">
    <property type="entry name" value="GatB_N"/>
    <property type="match status" value="1"/>
</dbReference>
<dbReference type="Proteomes" id="UP000186400">
    <property type="component" value="Unassembled WGS sequence"/>
</dbReference>
<organism evidence="15 16">
    <name type="scientific">Alkalispirochaeta americana</name>
    <dbReference type="NCBI Taxonomy" id="159291"/>
    <lineage>
        <taxon>Bacteria</taxon>
        <taxon>Pseudomonadati</taxon>
        <taxon>Spirochaetota</taxon>
        <taxon>Spirochaetia</taxon>
        <taxon>Spirochaetales</taxon>
        <taxon>Spirochaetaceae</taxon>
        <taxon>Alkalispirochaeta</taxon>
    </lineage>
</organism>
<accession>A0A1N6QAQ4</accession>
<dbReference type="GO" id="GO:0004067">
    <property type="term" value="F:asparaginase activity"/>
    <property type="evidence" value="ECO:0007669"/>
    <property type="project" value="UniProtKB-UniRule"/>
</dbReference>
<dbReference type="InterPro" id="IPR017958">
    <property type="entry name" value="Gln-tRNA_amidoTrfase_suB_CS"/>
</dbReference>
<dbReference type="OrthoDB" id="9788068at2"/>
<sequence length="814" mass="90008">MYQSFIGLEIHVQLQTKTKVFCECPVTFGDEPNTNICPVCLGYPGVLPSLNREAITLGYLLARALNCQLAPVSSFDRKNYFYPDLPKNYQITQYYQPLGTGGYIDLEFRKKKKRVRIHQIHLEEDAGKMIHAGDMSLLDYNRAGTPLLEIVTEPDLEIGEEAELLLQEMRRIVQYLGVSDGNMEEGSLRCDANVSVNLRGQGLGQKVEIKNLNSSRFVRKALTYEIARHQEILDRGGTVTQETRLWNENRDQSSSMRSKELAHDYRYFPEPDLPPFRADEDFLEGLQDRLVELPAVRRARFREWWGFSASQADFLCDEKSTADFFEAVVDAGGAPDQALVWLAGDVRKILNRTGGTLSASPLTPQRLAELLNLLAQGTIHGKIAKQTLEQVFLEDKNPLVIIQERGWKQLSTREELEPFLQQVLKENLFPVEEIRQGETKPLGFLMGKVMKATGGRAEPGAAQALLQEMINAPRRVSSIQVLSFGGAIAGVRREDGLIEPGDLVSLARLFEADPDLPDSIVFDEVRLGQFLSEEITPADWAALVSRIAETLDRGGVQGIVIAHGTDTLAYTASLVHWFFADTPVPIVLTAGEGPPEENSPGGSGANLRSAVICAAGGSAGVHVVYGDDDFLPLNLRFERIDSGGANSFRTWNPEDLTRSGPSLAPVARSSSCEDLTRLLEEVLGQTCIVRVYPGMRGDILITLMDAGIRAFVLEIFDRGTASLREGPFSLRGALEQGRERGILFFCTSQQEGVVDFSEYVTAHALWREGAVPMGGLTTESAFTRLVVAQLEVLCEGETQSREAQREGVLALMDV</sequence>
<evidence type="ECO:0000256" key="10">
    <source>
        <dbReference type="ARBA" id="ARBA00047913"/>
    </source>
</evidence>
<dbReference type="SUPFAM" id="SSF55931">
    <property type="entry name" value="Glutamine synthetase/guanido kinase"/>
    <property type="match status" value="1"/>
</dbReference>
<evidence type="ECO:0000256" key="6">
    <source>
        <dbReference type="ARBA" id="ARBA00022840"/>
    </source>
</evidence>
<dbReference type="InterPro" id="IPR037152">
    <property type="entry name" value="L-asparaginase_N_sf"/>
</dbReference>
<dbReference type="InterPro" id="IPR027473">
    <property type="entry name" value="L-asparaginase_C"/>
</dbReference>
<evidence type="ECO:0000256" key="5">
    <source>
        <dbReference type="ARBA" id="ARBA00022741"/>
    </source>
</evidence>
<evidence type="ECO:0000256" key="1">
    <source>
        <dbReference type="ARBA" id="ARBA00005306"/>
    </source>
</evidence>
<dbReference type="InterPro" id="IPR006075">
    <property type="entry name" value="Asn/Gln-tRNA_Trfase_suB/E_cat"/>
</dbReference>
<dbReference type="InterPro" id="IPR027474">
    <property type="entry name" value="L-asparaginase_N"/>
</dbReference>
<dbReference type="PROSITE" id="PS00917">
    <property type="entry name" value="ASN_GLN_ASE_2"/>
    <property type="match status" value="1"/>
</dbReference>
<comment type="subunit">
    <text evidence="2 11">Heterotrimer of A, B and C subunits.</text>
</comment>
<dbReference type="InterPro" id="IPR003789">
    <property type="entry name" value="Asn/Gln_tRNA_amidoTrase-B-like"/>
</dbReference>
<dbReference type="GO" id="GO:0006412">
    <property type="term" value="P:translation"/>
    <property type="evidence" value="ECO:0007669"/>
    <property type="project" value="UniProtKB-UniRule"/>
</dbReference>
<gene>
    <name evidence="11" type="primary">gatB</name>
    <name evidence="15" type="ORF">SAMN05920897_10485</name>
</gene>
<dbReference type="InterPro" id="IPR017959">
    <property type="entry name" value="Asn/Gln-tRNA_amidoTrfase_suB/E"/>
</dbReference>
<evidence type="ECO:0000313" key="16">
    <source>
        <dbReference type="Proteomes" id="UP000186400"/>
    </source>
</evidence>
<evidence type="ECO:0000256" key="11">
    <source>
        <dbReference type="HAMAP-Rule" id="MF_00121"/>
    </source>
</evidence>
<dbReference type="PIRSF" id="PIRSF001220">
    <property type="entry name" value="L-ASNase_gatD"/>
    <property type="match status" value="1"/>
</dbReference>
<dbReference type="EC" id="6.3.5.-" evidence="11"/>
<dbReference type="GO" id="GO:0050567">
    <property type="term" value="F:glutaminyl-tRNA synthase (glutamine-hydrolyzing) activity"/>
    <property type="evidence" value="ECO:0007669"/>
    <property type="project" value="UniProtKB-UniRule"/>
</dbReference>
<feature type="binding site" evidence="12">
    <location>
        <begin position="565"/>
        <end position="566"/>
    </location>
    <ligand>
        <name>substrate</name>
    </ligand>
</feature>
<evidence type="ECO:0000256" key="8">
    <source>
        <dbReference type="ARBA" id="ARBA00024799"/>
    </source>
</evidence>
<keyword evidence="15" id="KW-0808">Transferase</keyword>
<evidence type="ECO:0000256" key="12">
    <source>
        <dbReference type="PIRSR" id="PIRSR001220-2"/>
    </source>
</evidence>
<dbReference type="NCBIfam" id="TIGR00133">
    <property type="entry name" value="gatB"/>
    <property type="match status" value="1"/>
</dbReference>
<dbReference type="AlphaFoldDB" id="A0A1N6QAQ4"/>
<feature type="binding site" evidence="12">
    <location>
        <position position="532"/>
    </location>
    <ligand>
        <name>substrate</name>
    </ligand>
</feature>
<comment type="similarity">
    <text evidence="1 11">Belongs to the GatB/GatE family. GatB subfamily.</text>
</comment>
<dbReference type="NCBIfam" id="NF004014">
    <property type="entry name" value="PRK05477.1-4"/>
    <property type="match status" value="1"/>
</dbReference>
<dbReference type="InterPro" id="IPR006034">
    <property type="entry name" value="Asparaginase/glutaminase-like"/>
</dbReference>
<keyword evidence="4 11" id="KW-0436">Ligase</keyword>
<evidence type="ECO:0000256" key="3">
    <source>
        <dbReference type="ARBA" id="ARBA00016923"/>
    </source>
</evidence>
<dbReference type="STRING" id="159291.SAMN05920897_10485"/>
<dbReference type="HAMAP" id="MF_00121">
    <property type="entry name" value="GatB"/>
    <property type="match status" value="1"/>
</dbReference>
<dbReference type="InterPro" id="IPR023168">
    <property type="entry name" value="GatB_Yqey_C_2"/>
</dbReference>
<dbReference type="InterPro" id="IPR018027">
    <property type="entry name" value="Asn/Gln_amidotransferase"/>
</dbReference>
<evidence type="ECO:0000256" key="4">
    <source>
        <dbReference type="ARBA" id="ARBA00022598"/>
    </source>
</evidence>
<dbReference type="GO" id="GO:0005524">
    <property type="term" value="F:ATP binding"/>
    <property type="evidence" value="ECO:0007669"/>
    <property type="project" value="UniProtKB-KW"/>
</dbReference>